<evidence type="ECO:0000313" key="1">
    <source>
        <dbReference type="EMBL" id="KAJ2967246.1"/>
    </source>
</evidence>
<sequence>MIAVIDRLRAVDQLMNTVRLVDVTTILTDETIHLPIRMSTVVPTIGLRETSPHERVGMAHVKVVCILARIIGEEATDIQPITKLGMK</sequence>
<keyword evidence="2" id="KW-1185">Reference proteome</keyword>
<comment type="caution">
    <text evidence="1">The sequence shown here is derived from an EMBL/GenBank/DDBJ whole genome shotgun (WGS) entry which is preliminary data.</text>
</comment>
<accession>A0ACC1MKT9</accession>
<gene>
    <name evidence="1" type="ORF">NUW58_g10497</name>
</gene>
<organism evidence="1 2">
    <name type="scientific">Xylaria curta</name>
    <dbReference type="NCBI Taxonomy" id="42375"/>
    <lineage>
        <taxon>Eukaryota</taxon>
        <taxon>Fungi</taxon>
        <taxon>Dikarya</taxon>
        <taxon>Ascomycota</taxon>
        <taxon>Pezizomycotina</taxon>
        <taxon>Sordariomycetes</taxon>
        <taxon>Xylariomycetidae</taxon>
        <taxon>Xylariales</taxon>
        <taxon>Xylariaceae</taxon>
        <taxon>Xylaria</taxon>
    </lineage>
</organism>
<reference evidence="1" key="1">
    <citation type="submission" date="2022-10" db="EMBL/GenBank/DDBJ databases">
        <title>Genome Sequence of Xylaria curta.</title>
        <authorList>
            <person name="Buettner E."/>
        </authorList>
    </citation>
    <scope>NUCLEOTIDE SEQUENCE</scope>
    <source>
        <strain evidence="1">Babe10</strain>
    </source>
</reference>
<dbReference type="EMBL" id="JAPDGR010004773">
    <property type="protein sequence ID" value="KAJ2967246.1"/>
    <property type="molecule type" value="Genomic_DNA"/>
</dbReference>
<protein>
    <submittedName>
        <fullName evidence="1">Uncharacterized protein</fullName>
    </submittedName>
</protein>
<name>A0ACC1MKT9_9PEZI</name>
<dbReference type="Proteomes" id="UP001143856">
    <property type="component" value="Unassembled WGS sequence"/>
</dbReference>
<evidence type="ECO:0000313" key="2">
    <source>
        <dbReference type="Proteomes" id="UP001143856"/>
    </source>
</evidence>
<proteinExistence type="predicted"/>